<evidence type="ECO:0000313" key="1">
    <source>
        <dbReference type="EMBL" id="RBW68028.1"/>
    </source>
</evidence>
<gene>
    <name evidence="1" type="ORF">DS031_19005</name>
</gene>
<dbReference type="RefSeq" id="WP_113807630.1">
    <property type="nucleotide sequence ID" value="NZ_QOCW01000026.1"/>
</dbReference>
<reference evidence="1 2" key="1">
    <citation type="submission" date="2018-07" db="EMBL/GenBank/DDBJ databases">
        <title>Lottiidibacillus patelloidae gen. nov., sp. nov., isolated from the intestinal tract of a marine limpet and the reclassification of B. taeanensis BH030017T, B. algicola KMM 3737T and B. hwajinpoensis SW-72T as genus Lottiidibacillus.</title>
        <authorList>
            <person name="Liu R."/>
            <person name="Huang Z."/>
        </authorList>
    </citation>
    <scope>NUCLEOTIDE SEQUENCE [LARGE SCALE GENOMIC DNA]</scope>
    <source>
        <strain evidence="1 2">BH030017</strain>
    </source>
</reference>
<dbReference type="Proteomes" id="UP000253314">
    <property type="component" value="Unassembled WGS sequence"/>
</dbReference>
<organism evidence="1 2">
    <name type="scientific">Bacillus taeanensis</name>
    <dbReference type="NCBI Taxonomy" id="273032"/>
    <lineage>
        <taxon>Bacteria</taxon>
        <taxon>Bacillati</taxon>
        <taxon>Bacillota</taxon>
        <taxon>Bacilli</taxon>
        <taxon>Bacillales</taxon>
        <taxon>Bacillaceae</taxon>
        <taxon>Bacillus</taxon>
    </lineage>
</organism>
<name>A0A366XR75_9BACI</name>
<proteinExistence type="predicted"/>
<protein>
    <submittedName>
        <fullName evidence="1">Uncharacterized protein</fullName>
    </submittedName>
</protein>
<comment type="caution">
    <text evidence="1">The sequence shown here is derived from an EMBL/GenBank/DDBJ whole genome shotgun (WGS) entry which is preliminary data.</text>
</comment>
<dbReference type="AlphaFoldDB" id="A0A366XR75"/>
<sequence length="132" mass="15252">MESVLKEFFDDYQAGGFDEFYLSIGLTLEFTVDDVMMIEQFLKTKGKELSLYHGGILGFYLGEIIIHNSEFAIWRPLNKPQAITDIQVQIGQKDNKLMINPFHCIRSFIDDETKSIIDWYAMVIRQGPGILH</sequence>
<evidence type="ECO:0000313" key="2">
    <source>
        <dbReference type="Proteomes" id="UP000253314"/>
    </source>
</evidence>
<dbReference type="EMBL" id="QOCW01000026">
    <property type="protein sequence ID" value="RBW68028.1"/>
    <property type="molecule type" value="Genomic_DNA"/>
</dbReference>
<accession>A0A366XR75</accession>
<keyword evidence="2" id="KW-1185">Reference proteome</keyword>